<dbReference type="GO" id="GO:0006364">
    <property type="term" value="P:rRNA processing"/>
    <property type="evidence" value="ECO:0007669"/>
    <property type="project" value="UniProtKB-KW"/>
</dbReference>
<dbReference type="CDD" id="cd11572">
    <property type="entry name" value="RlmI_M_like"/>
    <property type="match status" value="1"/>
</dbReference>
<dbReference type="InterPro" id="IPR019614">
    <property type="entry name" value="SAM-dep_methyl-trfase"/>
</dbReference>
<keyword evidence="6" id="KW-0949">S-adenosyl-L-methionine</keyword>
<dbReference type="GO" id="GO:0005737">
    <property type="term" value="C:cytoplasm"/>
    <property type="evidence" value="ECO:0007669"/>
    <property type="project" value="UniProtKB-SubCell"/>
</dbReference>
<dbReference type="Pfam" id="PF10672">
    <property type="entry name" value="Methyltrans_SAM"/>
    <property type="match status" value="1"/>
</dbReference>
<dbReference type="SUPFAM" id="SSF53335">
    <property type="entry name" value="S-adenosyl-L-methionine-dependent methyltransferases"/>
    <property type="match status" value="1"/>
</dbReference>
<keyword evidence="4" id="KW-0489">Methyltransferase</keyword>
<dbReference type="SUPFAM" id="SSF88697">
    <property type="entry name" value="PUA domain-like"/>
    <property type="match status" value="1"/>
</dbReference>
<keyword evidence="2" id="KW-0963">Cytoplasm</keyword>
<dbReference type="Gramene" id="RZC48230">
    <property type="protein sequence ID" value="RZC48230"/>
    <property type="gene ID" value="C5167_041185"/>
</dbReference>
<dbReference type="PANTHER" id="PTHR42873">
    <property type="entry name" value="RIBOSOMAL RNA LARGE SUBUNIT METHYLTRANSFERASE"/>
    <property type="match status" value="1"/>
</dbReference>
<dbReference type="InterPro" id="IPR041532">
    <property type="entry name" value="RlmI-like_PUA"/>
</dbReference>
<dbReference type="Pfam" id="PF17785">
    <property type="entry name" value="PUA_3"/>
    <property type="match status" value="1"/>
</dbReference>
<keyword evidence="5" id="KW-0808">Transferase</keyword>
<dbReference type="CDD" id="cd02440">
    <property type="entry name" value="AdoMet_MTases"/>
    <property type="match status" value="1"/>
</dbReference>
<evidence type="ECO:0000256" key="6">
    <source>
        <dbReference type="ARBA" id="ARBA00022691"/>
    </source>
</evidence>
<evidence type="ECO:0000256" key="3">
    <source>
        <dbReference type="ARBA" id="ARBA00022552"/>
    </source>
</evidence>
<dbReference type="AlphaFoldDB" id="A0A4Y7IKC8"/>
<evidence type="ECO:0000256" key="5">
    <source>
        <dbReference type="ARBA" id="ARBA00022679"/>
    </source>
</evidence>
<dbReference type="PANTHER" id="PTHR42873:SF1">
    <property type="entry name" value="S-ADENOSYLMETHIONINE-DEPENDENT METHYLTRANSFERASE DOMAIN-CONTAINING PROTEIN"/>
    <property type="match status" value="1"/>
</dbReference>
<keyword evidence="3" id="KW-0698">rRNA processing</keyword>
<keyword evidence="7" id="KW-0694">RNA-binding</keyword>
<evidence type="ECO:0000256" key="4">
    <source>
        <dbReference type="ARBA" id="ARBA00022603"/>
    </source>
</evidence>
<dbReference type="SMART" id="SM00359">
    <property type="entry name" value="PUA"/>
    <property type="match status" value="1"/>
</dbReference>
<evidence type="ECO:0000313" key="11">
    <source>
        <dbReference type="Proteomes" id="UP000316621"/>
    </source>
</evidence>
<accession>A0A4Y7IKC8</accession>
<reference evidence="10 11" key="1">
    <citation type="journal article" date="2018" name="Science">
        <title>The opium poppy genome and morphinan production.</title>
        <authorList>
            <person name="Guo L."/>
            <person name="Winzer T."/>
            <person name="Yang X."/>
            <person name="Li Y."/>
            <person name="Ning Z."/>
            <person name="He Z."/>
            <person name="Teodor R."/>
            <person name="Lu Y."/>
            <person name="Bowser T.A."/>
            <person name="Graham I.A."/>
            <person name="Ye K."/>
        </authorList>
    </citation>
    <scope>NUCLEOTIDE SEQUENCE [LARGE SCALE GENOMIC DNA]</scope>
    <source>
        <strain evidence="11">cv. HN1</strain>
        <tissue evidence="10">Leaves</tissue>
    </source>
</reference>
<dbReference type="InterPro" id="IPR029063">
    <property type="entry name" value="SAM-dependent_MTases_sf"/>
</dbReference>
<sequence length="476" mass="51590">MMMLSSCRNGLLRTFSLHHHSAPTTAAAAYTTTLQDIATNHKPGIAKVVLKKGKTQLFRDGSPMVYSGAVDRIIGRPPPKTGDIVLVADGTEKPIGWGLYNSVSMFCVRLMQLEEEAARDPSSALDMGRLLETRIGAAIDLRKALGLPSAHTNAYRLVNSEGDRLSGLIVDVFGELAVIASSAAWVEKYRQEIESYISRINEIKHIKWRPSADILKEEGLELTDLGNSIASPAPQTVKVMENGISYSISLEGQKTGFYADQRENRKFLSSISEGQNVLDICCYSGGFALNAAVGGATNIIGVDSSLPALELAKENVLLNNLDPGRISFIREDASAFMKGAASRHESWDLVILDPPKLAPNKKALQSASGMYRNLNSLAIQITKRGGLLMTCSCSGAMTQSGTFLRTIQASAYYIFVVFRQDSITHKFLFNTITQAAAAMAGKKLTVLRQAGAACDHPIDPSYPEGTYLSNILLRVL</sequence>
<protein>
    <recommendedName>
        <fullName evidence="9">PUA domain-containing protein</fullName>
    </recommendedName>
</protein>
<evidence type="ECO:0000256" key="7">
    <source>
        <dbReference type="ARBA" id="ARBA00022884"/>
    </source>
</evidence>
<dbReference type="GO" id="GO:0008168">
    <property type="term" value="F:methyltransferase activity"/>
    <property type="evidence" value="ECO:0007669"/>
    <property type="project" value="UniProtKB-KW"/>
</dbReference>
<evidence type="ECO:0000259" key="9">
    <source>
        <dbReference type="SMART" id="SM00359"/>
    </source>
</evidence>
<dbReference type="Gene3D" id="3.30.750.80">
    <property type="entry name" value="RNA methyltransferase domain (HRMD) like"/>
    <property type="match status" value="1"/>
</dbReference>
<dbReference type="EMBL" id="CM010715">
    <property type="protein sequence ID" value="RZC48230.1"/>
    <property type="molecule type" value="Genomic_DNA"/>
</dbReference>
<dbReference type="Gene3D" id="3.40.50.150">
    <property type="entry name" value="Vaccinia Virus protein VP39"/>
    <property type="match status" value="1"/>
</dbReference>
<dbReference type="STRING" id="3469.A0A4Y7IKC8"/>
<name>A0A4Y7IKC8_PAPSO</name>
<dbReference type="CDD" id="cd21153">
    <property type="entry name" value="PUA_RlmI"/>
    <property type="match status" value="1"/>
</dbReference>
<feature type="domain" description="PUA" evidence="9">
    <location>
        <begin position="46"/>
        <end position="140"/>
    </location>
</feature>
<dbReference type="Gene3D" id="2.30.130.10">
    <property type="entry name" value="PUA domain"/>
    <property type="match status" value="1"/>
</dbReference>
<proteinExistence type="inferred from homology"/>
<dbReference type="InterPro" id="IPR015947">
    <property type="entry name" value="PUA-like_sf"/>
</dbReference>
<comment type="subcellular location">
    <subcellularLocation>
        <location evidence="1">Cytoplasm</location>
    </subcellularLocation>
</comment>
<dbReference type="GO" id="GO:0032259">
    <property type="term" value="P:methylation"/>
    <property type="evidence" value="ECO:0007669"/>
    <property type="project" value="UniProtKB-KW"/>
</dbReference>
<gene>
    <name evidence="10" type="ORF">C5167_041185</name>
</gene>
<evidence type="ECO:0000313" key="10">
    <source>
        <dbReference type="EMBL" id="RZC48230.1"/>
    </source>
</evidence>
<comment type="similarity">
    <text evidence="8">Belongs to the methyltransferase superfamily. RlmI family.</text>
</comment>
<dbReference type="OMA" id="VMDVFDY"/>
<dbReference type="GO" id="GO:0003723">
    <property type="term" value="F:RNA binding"/>
    <property type="evidence" value="ECO:0007669"/>
    <property type="project" value="UniProtKB-KW"/>
</dbReference>
<dbReference type="InterPro" id="IPR036974">
    <property type="entry name" value="PUA_sf"/>
</dbReference>
<evidence type="ECO:0000256" key="1">
    <source>
        <dbReference type="ARBA" id="ARBA00004496"/>
    </source>
</evidence>
<organism evidence="10 11">
    <name type="scientific">Papaver somniferum</name>
    <name type="common">Opium poppy</name>
    <dbReference type="NCBI Taxonomy" id="3469"/>
    <lineage>
        <taxon>Eukaryota</taxon>
        <taxon>Viridiplantae</taxon>
        <taxon>Streptophyta</taxon>
        <taxon>Embryophyta</taxon>
        <taxon>Tracheophyta</taxon>
        <taxon>Spermatophyta</taxon>
        <taxon>Magnoliopsida</taxon>
        <taxon>Ranunculales</taxon>
        <taxon>Papaveraceae</taxon>
        <taxon>Papaveroideae</taxon>
        <taxon>Papaver</taxon>
    </lineage>
</organism>
<dbReference type="InterPro" id="IPR002478">
    <property type="entry name" value="PUA"/>
</dbReference>
<dbReference type="Proteomes" id="UP000316621">
    <property type="component" value="Chromosome 1"/>
</dbReference>
<evidence type="ECO:0000256" key="8">
    <source>
        <dbReference type="ARBA" id="ARBA00038091"/>
    </source>
</evidence>
<evidence type="ECO:0000256" key="2">
    <source>
        <dbReference type="ARBA" id="ARBA00022490"/>
    </source>
</evidence>
<keyword evidence="11" id="KW-1185">Reference proteome</keyword>